<sequence>MSPRSPVMPVLASAASVRRRDALAPPHLRRRMASARCRPAPASTTRARGAPRTPGPPPCRPRRRQGLTGVVTAAAAPVPLPPRRREARRRAPGPARHADGAISRGCRSRGPCCTRAIWSGSCCSRRG</sequence>
<dbReference type="EMBL" id="CM009752">
    <property type="protein sequence ID" value="PUZ61709.1"/>
    <property type="molecule type" value="Genomic_DNA"/>
</dbReference>
<evidence type="ECO:0000313" key="3">
    <source>
        <dbReference type="Proteomes" id="UP000244336"/>
    </source>
</evidence>
<accession>A0A2T7E1K2</accession>
<dbReference type="Proteomes" id="UP000244336">
    <property type="component" value="Chromosome 4"/>
</dbReference>
<dbReference type="AlphaFoldDB" id="A0A2T7E1K2"/>
<feature type="region of interest" description="Disordered" evidence="1">
    <location>
        <begin position="21"/>
        <end position="107"/>
    </location>
</feature>
<feature type="compositionally biased region" description="Low complexity" evidence="1">
    <location>
        <begin position="35"/>
        <end position="52"/>
    </location>
</feature>
<evidence type="ECO:0000313" key="2">
    <source>
        <dbReference type="EMBL" id="PUZ61709.1"/>
    </source>
</evidence>
<name>A0A2T7E1K2_9POAL</name>
<organism evidence="2 3">
    <name type="scientific">Panicum hallii var. hallii</name>
    <dbReference type="NCBI Taxonomy" id="1504633"/>
    <lineage>
        <taxon>Eukaryota</taxon>
        <taxon>Viridiplantae</taxon>
        <taxon>Streptophyta</taxon>
        <taxon>Embryophyta</taxon>
        <taxon>Tracheophyta</taxon>
        <taxon>Spermatophyta</taxon>
        <taxon>Magnoliopsida</taxon>
        <taxon>Liliopsida</taxon>
        <taxon>Poales</taxon>
        <taxon>Poaceae</taxon>
        <taxon>PACMAD clade</taxon>
        <taxon>Panicoideae</taxon>
        <taxon>Panicodae</taxon>
        <taxon>Paniceae</taxon>
        <taxon>Panicinae</taxon>
        <taxon>Panicum</taxon>
        <taxon>Panicum sect. Panicum</taxon>
    </lineage>
</organism>
<reference evidence="2 3" key="1">
    <citation type="submission" date="2018-04" db="EMBL/GenBank/DDBJ databases">
        <title>WGS assembly of Panicum hallii var. hallii HAL2.</title>
        <authorList>
            <person name="Lovell J."/>
            <person name="Jenkins J."/>
            <person name="Lowry D."/>
            <person name="Mamidi S."/>
            <person name="Sreedasyam A."/>
            <person name="Weng X."/>
            <person name="Barry K."/>
            <person name="Bonette J."/>
            <person name="Campitelli B."/>
            <person name="Daum C."/>
            <person name="Gordon S."/>
            <person name="Gould B."/>
            <person name="Lipzen A."/>
            <person name="MacQueen A."/>
            <person name="Palacio-Mejia J."/>
            <person name="Plott C."/>
            <person name="Shakirov E."/>
            <person name="Shu S."/>
            <person name="Yoshinaga Y."/>
            <person name="Zane M."/>
            <person name="Rokhsar D."/>
            <person name="Grimwood J."/>
            <person name="Schmutz J."/>
            <person name="Juenger T."/>
        </authorList>
    </citation>
    <scope>NUCLEOTIDE SEQUENCE [LARGE SCALE GENOMIC DNA]</scope>
    <source>
        <strain evidence="3">cv. HAL2</strain>
    </source>
</reference>
<dbReference type="Gramene" id="PUZ61709">
    <property type="protein sequence ID" value="PUZ61709"/>
    <property type="gene ID" value="GQ55_4G299300"/>
</dbReference>
<evidence type="ECO:0000256" key="1">
    <source>
        <dbReference type="SAM" id="MobiDB-lite"/>
    </source>
</evidence>
<gene>
    <name evidence="2" type="ORF">GQ55_4G299300</name>
</gene>
<protein>
    <submittedName>
        <fullName evidence="2">Uncharacterized protein</fullName>
    </submittedName>
</protein>
<keyword evidence="3" id="KW-1185">Reference proteome</keyword>
<proteinExistence type="predicted"/>